<evidence type="ECO:0000313" key="3">
    <source>
        <dbReference type="Proteomes" id="UP000747110"/>
    </source>
</evidence>
<evidence type="ECO:0000313" key="2">
    <source>
        <dbReference type="EMBL" id="GIL79171.1"/>
    </source>
</evidence>
<dbReference type="AlphaFoldDB" id="A0A8J4CE29"/>
<keyword evidence="3" id="KW-1185">Reference proteome</keyword>
<comment type="caution">
    <text evidence="2">The sequence shown here is derived from an EMBL/GenBank/DDBJ whole genome shotgun (WGS) entry which is preliminary data.</text>
</comment>
<organism evidence="2 3">
    <name type="scientific">Volvox reticuliferus</name>
    <dbReference type="NCBI Taxonomy" id="1737510"/>
    <lineage>
        <taxon>Eukaryota</taxon>
        <taxon>Viridiplantae</taxon>
        <taxon>Chlorophyta</taxon>
        <taxon>core chlorophytes</taxon>
        <taxon>Chlorophyceae</taxon>
        <taxon>CS clade</taxon>
        <taxon>Chlamydomonadales</taxon>
        <taxon>Volvocaceae</taxon>
        <taxon>Volvox</taxon>
    </lineage>
</organism>
<feature type="non-terminal residue" evidence="2">
    <location>
        <position position="1"/>
    </location>
</feature>
<feature type="compositionally biased region" description="Basic and acidic residues" evidence="1">
    <location>
        <begin position="177"/>
        <end position="211"/>
    </location>
</feature>
<evidence type="ECO:0000256" key="1">
    <source>
        <dbReference type="SAM" id="MobiDB-lite"/>
    </source>
</evidence>
<reference evidence="2" key="1">
    <citation type="journal article" date="2021" name="Proc. Natl. Acad. Sci. U.S.A.">
        <title>Three genomes in the algal genus Volvox reveal the fate of a haploid sex-determining region after a transition to homothallism.</title>
        <authorList>
            <person name="Yamamoto K."/>
            <person name="Hamaji T."/>
            <person name="Kawai-Toyooka H."/>
            <person name="Matsuzaki R."/>
            <person name="Takahashi F."/>
            <person name="Nishimura Y."/>
            <person name="Kawachi M."/>
            <person name="Noguchi H."/>
            <person name="Minakuchi Y."/>
            <person name="Umen J.G."/>
            <person name="Toyoda A."/>
            <person name="Nozaki H."/>
        </authorList>
    </citation>
    <scope>NUCLEOTIDE SEQUENCE</scope>
    <source>
        <strain evidence="2">NIES-3786</strain>
    </source>
</reference>
<sequence>MRTSALRLSAGATPSLLHVGISAPGCSSTGYSISAVISNAASTSPPQSRPGILTSAQITPPKQKAQTKRFILPFPSASSPPIWRPSPSLAYFRSAARGIPDLAATATASASASASASPSPSPIVAAAPSSPVATQLWLHYGLWQWRVYSNSSSSSSSSRGDAPRTGTQEAVAGQERFSPDQPDHPHSSGLDDRQRSALREEMGRAARERSDPAAVLEIVERGGQD</sequence>
<name>A0A8J4CE29_9CHLO</name>
<gene>
    <name evidence="2" type="ORF">Vretifemale_8544</name>
</gene>
<proteinExistence type="predicted"/>
<dbReference type="Proteomes" id="UP000747110">
    <property type="component" value="Unassembled WGS sequence"/>
</dbReference>
<protein>
    <submittedName>
        <fullName evidence="2">Uncharacterized protein</fullName>
    </submittedName>
</protein>
<dbReference type="EMBL" id="BNCP01000015">
    <property type="protein sequence ID" value="GIL79171.1"/>
    <property type="molecule type" value="Genomic_DNA"/>
</dbReference>
<feature type="region of interest" description="Disordered" evidence="1">
    <location>
        <begin position="153"/>
        <end position="225"/>
    </location>
</feature>
<accession>A0A8J4CE29</accession>